<dbReference type="Gene3D" id="3.30.1330.60">
    <property type="entry name" value="OmpA-like domain"/>
    <property type="match status" value="1"/>
</dbReference>
<evidence type="ECO:0000313" key="7">
    <source>
        <dbReference type="Proteomes" id="UP000011135"/>
    </source>
</evidence>
<dbReference type="PROSITE" id="PS51123">
    <property type="entry name" value="OMPA_2"/>
    <property type="match status" value="1"/>
</dbReference>
<dbReference type="EMBL" id="AMZN01000055">
    <property type="protein sequence ID" value="ELR70286.1"/>
    <property type="molecule type" value="Genomic_DNA"/>
</dbReference>
<evidence type="ECO:0000256" key="1">
    <source>
        <dbReference type="ARBA" id="ARBA00004442"/>
    </source>
</evidence>
<comment type="subcellular location">
    <subcellularLocation>
        <location evidence="1">Cell outer membrane</location>
    </subcellularLocation>
</comment>
<dbReference type="GO" id="GO:0009279">
    <property type="term" value="C:cell outer membrane"/>
    <property type="evidence" value="ECO:0007669"/>
    <property type="project" value="UniProtKB-SubCell"/>
</dbReference>
<dbReference type="SUPFAM" id="SSF103088">
    <property type="entry name" value="OmpA-like"/>
    <property type="match status" value="1"/>
</dbReference>
<dbReference type="RefSeq" id="WP_009581382.1">
    <property type="nucleotide sequence ID" value="NZ_AMZN01000055.1"/>
</dbReference>
<evidence type="ECO:0000256" key="4">
    <source>
        <dbReference type="PROSITE-ProRule" id="PRU00473"/>
    </source>
</evidence>
<dbReference type="PANTHER" id="PTHR30329:SF21">
    <property type="entry name" value="LIPOPROTEIN YIAD-RELATED"/>
    <property type="match status" value="1"/>
</dbReference>
<dbReference type="Pfam" id="PF00691">
    <property type="entry name" value="OmpA"/>
    <property type="match status" value="1"/>
</dbReference>
<dbReference type="AlphaFoldDB" id="L8JMZ4"/>
<protein>
    <submittedName>
        <fullName evidence="6">Outer membrane protein OmpA</fullName>
    </submittedName>
</protein>
<sequence length="353" mass="39820">MLSTLKIIRFVQTAVFTLASHEVFCQHNLVPNYDFEEIEFCPVTFSLNSGDSPLEYWYSPSEGTPDVFHHCSEINGVPVNFAGVASPQSGKSYAGIYLAAKTGNYKEYLAIKLLKPLSRGIYRFRAYLRLASYSGYKVDLLHLGLSKDPISIRSAGELPAHKFSNFFSINISEVTSGKWHLVEASFIAHGGEEFITLGNFEYNNDMVLTPAAAAHRKSKVNNFAFYYFDNLLLVEDITFWATSFRNRKRFTLTSVYFDHDKYQLSKEGVDSLVELAGFLKINSHLSLKIYGYADSTGSESYNMRLSNLRAIEVKNHLISKGISGHKITVLPMGELADNVSPENSRRVEFEFIE</sequence>
<name>L8JMZ4_9BACT</name>
<dbReference type="InterPro" id="IPR006664">
    <property type="entry name" value="OMP_bac"/>
</dbReference>
<accession>L8JMZ4</accession>
<dbReference type="CDD" id="cd07185">
    <property type="entry name" value="OmpA_C-like"/>
    <property type="match status" value="1"/>
</dbReference>
<keyword evidence="2 4" id="KW-0472">Membrane</keyword>
<keyword evidence="3" id="KW-0998">Cell outer membrane</keyword>
<evidence type="ECO:0000259" key="5">
    <source>
        <dbReference type="PROSITE" id="PS51123"/>
    </source>
</evidence>
<dbReference type="InterPro" id="IPR006665">
    <property type="entry name" value="OmpA-like"/>
</dbReference>
<proteinExistence type="predicted"/>
<organism evidence="6 7">
    <name type="scientific">Fulvivirga imtechensis AK7</name>
    <dbReference type="NCBI Taxonomy" id="1237149"/>
    <lineage>
        <taxon>Bacteria</taxon>
        <taxon>Pseudomonadati</taxon>
        <taxon>Bacteroidota</taxon>
        <taxon>Cytophagia</taxon>
        <taxon>Cytophagales</taxon>
        <taxon>Fulvivirgaceae</taxon>
        <taxon>Fulvivirga</taxon>
    </lineage>
</organism>
<dbReference type="PRINTS" id="PR01021">
    <property type="entry name" value="OMPADOMAIN"/>
</dbReference>
<evidence type="ECO:0000313" key="6">
    <source>
        <dbReference type="EMBL" id="ELR70286.1"/>
    </source>
</evidence>
<dbReference type="STRING" id="1237149.C900_03971"/>
<dbReference type="OrthoDB" id="1491125at2"/>
<evidence type="ECO:0000256" key="2">
    <source>
        <dbReference type="ARBA" id="ARBA00023136"/>
    </source>
</evidence>
<dbReference type="InterPro" id="IPR036737">
    <property type="entry name" value="OmpA-like_sf"/>
</dbReference>
<dbReference type="InterPro" id="IPR050330">
    <property type="entry name" value="Bact_OuterMem_StrucFunc"/>
</dbReference>
<reference evidence="6 7" key="1">
    <citation type="submission" date="2012-12" db="EMBL/GenBank/DDBJ databases">
        <title>Genome assembly of Fulvivirga imtechensis AK7.</title>
        <authorList>
            <person name="Nupur N."/>
            <person name="Khatri I."/>
            <person name="Kumar R."/>
            <person name="Subramanian S."/>
            <person name="Pinnaka A."/>
        </authorList>
    </citation>
    <scope>NUCLEOTIDE SEQUENCE [LARGE SCALE GENOMIC DNA]</scope>
    <source>
        <strain evidence="6 7">AK7</strain>
    </source>
</reference>
<keyword evidence="7" id="KW-1185">Reference proteome</keyword>
<dbReference type="Proteomes" id="UP000011135">
    <property type="component" value="Unassembled WGS sequence"/>
</dbReference>
<dbReference type="eggNOG" id="COG2885">
    <property type="taxonomic scope" value="Bacteria"/>
</dbReference>
<comment type="caution">
    <text evidence="6">The sequence shown here is derived from an EMBL/GenBank/DDBJ whole genome shotgun (WGS) entry which is preliminary data.</text>
</comment>
<gene>
    <name evidence="6" type="ORF">C900_03971</name>
</gene>
<feature type="domain" description="OmpA-like" evidence="5">
    <location>
        <begin position="244"/>
        <end position="353"/>
    </location>
</feature>
<evidence type="ECO:0000256" key="3">
    <source>
        <dbReference type="ARBA" id="ARBA00023237"/>
    </source>
</evidence>
<dbReference type="PANTHER" id="PTHR30329">
    <property type="entry name" value="STATOR ELEMENT OF FLAGELLAR MOTOR COMPLEX"/>
    <property type="match status" value="1"/>
</dbReference>